<keyword evidence="2" id="KW-1185">Reference proteome</keyword>
<evidence type="ECO:0000313" key="1">
    <source>
        <dbReference type="EMBL" id="MQL83825.1"/>
    </source>
</evidence>
<accession>A0A843UK15</accession>
<sequence>MVELTEAYLQLRWRQRQEGGGRPHWRCRLVVGTCERWRRRGESRRRYCRGGWRTTGVERGVRMEATLLRRENTGVKVELRRGSPCKGSRMGEEVRNGCRRRPNGFWPF</sequence>
<organism evidence="1 2">
    <name type="scientific">Colocasia esculenta</name>
    <name type="common">Wild taro</name>
    <name type="synonym">Arum esculentum</name>
    <dbReference type="NCBI Taxonomy" id="4460"/>
    <lineage>
        <taxon>Eukaryota</taxon>
        <taxon>Viridiplantae</taxon>
        <taxon>Streptophyta</taxon>
        <taxon>Embryophyta</taxon>
        <taxon>Tracheophyta</taxon>
        <taxon>Spermatophyta</taxon>
        <taxon>Magnoliopsida</taxon>
        <taxon>Liliopsida</taxon>
        <taxon>Araceae</taxon>
        <taxon>Aroideae</taxon>
        <taxon>Colocasieae</taxon>
        <taxon>Colocasia</taxon>
    </lineage>
</organism>
<dbReference type="AlphaFoldDB" id="A0A843UK15"/>
<dbReference type="Proteomes" id="UP000652761">
    <property type="component" value="Unassembled WGS sequence"/>
</dbReference>
<gene>
    <name evidence="1" type="ORF">Taro_016330</name>
</gene>
<proteinExistence type="predicted"/>
<evidence type="ECO:0000313" key="2">
    <source>
        <dbReference type="Proteomes" id="UP000652761"/>
    </source>
</evidence>
<protein>
    <submittedName>
        <fullName evidence="1">Uncharacterized protein</fullName>
    </submittedName>
</protein>
<reference evidence="1" key="1">
    <citation type="submission" date="2017-07" db="EMBL/GenBank/DDBJ databases">
        <title>Taro Niue Genome Assembly and Annotation.</title>
        <authorList>
            <person name="Atibalentja N."/>
            <person name="Keating K."/>
            <person name="Fields C.J."/>
        </authorList>
    </citation>
    <scope>NUCLEOTIDE SEQUENCE</scope>
    <source>
        <strain evidence="1">Niue_2</strain>
        <tissue evidence="1">Leaf</tissue>
    </source>
</reference>
<name>A0A843UK15_COLES</name>
<dbReference type="EMBL" id="NMUH01000721">
    <property type="protein sequence ID" value="MQL83825.1"/>
    <property type="molecule type" value="Genomic_DNA"/>
</dbReference>
<comment type="caution">
    <text evidence="1">The sequence shown here is derived from an EMBL/GenBank/DDBJ whole genome shotgun (WGS) entry which is preliminary data.</text>
</comment>